<protein>
    <submittedName>
        <fullName evidence="1">Uncharacterized protein</fullName>
    </submittedName>
</protein>
<evidence type="ECO:0000313" key="1">
    <source>
        <dbReference type="EMBL" id="KAI5681477.1"/>
    </source>
</evidence>
<name>A0ACC0C9F1_CATRO</name>
<dbReference type="Proteomes" id="UP001060085">
    <property type="component" value="Linkage Group LG01"/>
</dbReference>
<gene>
    <name evidence="1" type="ORF">M9H77_02705</name>
</gene>
<accession>A0ACC0C9F1</accession>
<organism evidence="1 2">
    <name type="scientific">Catharanthus roseus</name>
    <name type="common">Madagascar periwinkle</name>
    <name type="synonym">Vinca rosea</name>
    <dbReference type="NCBI Taxonomy" id="4058"/>
    <lineage>
        <taxon>Eukaryota</taxon>
        <taxon>Viridiplantae</taxon>
        <taxon>Streptophyta</taxon>
        <taxon>Embryophyta</taxon>
        <taxon>Tracheophyta</taxon>
        <taxon>Spermatophyta</taxon>
        <taxon>Magnoliopsida</taxon>
        <taxon>eudicotyledons</taxon>
        <taxon>Gunneridae</taxon>
        <taxon>Pentapetalae</taxon>
        <taxon>asterids</taxon>
        <taxon>lamiids</taxon>
        <taxon>Gentianales</taxon>
        <taxon>Apocynaceae</taxon>
        <taxon>Rauvolfioideae</taxon>
        <taxon>Vinceae</taxon>
        <taxon>Catharanthinae</taxon>
        <taxon>Catharanthus</taxon>
    </lineage>
</organism>
<sequence length="196" mass="21644">MVSVKGEETGRSMVEPLYKPVGDARIPEVGSIEGSSDVSAFRTFFIYSVVSIADPMVGLLGSPSISILVPAGPSTVLESESRISTTVTEGSKWSDVKAHLGSTEYSVEPRPLISPVILHTPSLGQLWQDKAQRTEFGTLYGVIGHKFQYPVVNTSRKPKAHWANVRFYRPPHIPFTHKTGNESWGTYQTTLYYLSR</sequence>
<evidence type="ECO:0000313" key="2">
    <source>
        <dbReference type="Proteomes" id="UP001060085"/>
    </source>
</evidence>
<proteinExistence type="predicted"/>
<reference evidence="2" key="1">
    <citation type="journal article" date="2023" name="Nat. Plants">
        <title>Single-cell RNA sequencing provides a high-resolution roadmap for understanding the multicellular compartmentation of specialized metabolism.</title>
        <authorList>
            <person name="Sun S."/>
            <person name="Shen X."/>
            <person name="Li Y."/>
            <person name="Li Y."/>
            <person name="Wang S."/>
            <person name="Li R."/>
            <person name="Zhang H."/>
            <person name="Shen G."/>
            <person name="Guo B."/>
            <person name="Wei J."/>
            <person name="Xu J."/>
            <person name="St-Pierre B."/>
            <person name="Chen S."/>
            <person name="Sun C."/>
        </authorList>
    </citation>
    <scope>NUCLEOTIDE SEQUENCE [LARGE SCALE GENOMIC DNA]</scope>
</reference>
<comment type="caution">
    <text evidence="1">The sequence shown here is derived from an EMBL/GenBank/DDBJ whole genome shotgun (WGS) entry which is preliminary data.</text>
</comment>
<keyword evidence="2" id="KW-1185">Reference proteome</keyword>
<dbReference type="EMBL" id="CM044701">
    <property type="protein sequence ID" value="KAI5681477.1"/>
    <property type="molecule type" value="Genomic_DNA"/>
</dbReference>